<evidence type="ECO:0000256" key="1">
    <source>
        <dbReference type="SAM" id="Phobius"/>
    </source>
</evidence>
<feature type="transmembrane region" description="Helical" evidence="1">
    <location>
        <begin position="280"/>
        <end position="303"/>
    </location>
</feature>
<sequence>MKKILSLCVFLVVICSALITVNIFQTKDVIRTNTIEKTDDSFNFYVSDSQVAVKDEIKEFSRLSNHYKVNVFLSTTDSNGATVKSVVYQRSSFPKDNFGLTSNNVFPDKDDYYASFVTGSQHQIGTIPVFYSKNHVILQTLSRYHKDNNRTANGTFTIVGANSTDKAKIIHRLSQFFSVTPAQLVTKNVEQRTEMFNKNLGIFLLLLAISILIFLLIVVYLPISKMHTIGVMKLNGWKNGAIIWSFVRNGMVTLLVTSVMTDIVIVILYHNFLPPTLLPILIVGQFALVALYFLANLSVYLLVHKTTIRDLLKNHFNFTLGTWLSFGLKALLTLVTTVLLVQTSAGITESLRQAQQVKDWQRDGEVLTIDKVMLADQDHATRTLTKLYADLDQNTDTMYVRSTVVNPSKELSSNATTPEFAPNERYPIMTVNENYIRNKVPQLRSLLKQKSTERVYLIPQKYKNHHAMMHLVQSFQYNLLNSEQQSHTSIKKMKVKLIYYNDRQAKVSVFAYDFNIKQRLQSPIFSIVTPSNMTFFDKEILSDTSGANPLKISQSKSTMRTIKHAITKADAGYLNIHFATMNSILSDSLTSINQGLAFFALMLVTVFCLNLIASIFLLMCIIQNKARSLAIKKMLGIKLVDRYKWEGLVALALYAIQLLVVLLFGSSKLILIFALIMIALDALISSGFISIVERRSLPAMLKGE</sequence>
<gene>
    <name evidence="2" type="ORF">LA20533_03605</name>
</gene>
<keyword evidence="1" id="KW-0812">Transmembrane</keyword>
<dbReference type="KEGG" id="lah:LA20533_03605"/>
<evidence type="ECO:0000313" key="2">
    <source>
        <dbReference type="EMBL" id="APT18408.1"/>
    </source>
</evidence>
<keyword evidence="1" id="KW-1133">Transmembrane helix</keyword>
<feature type="transmembrane region" description="Helical" evidence="1">
    <location>
        <begin position="242"/>
        <end position="268"/>
    </location>
</feature>
<dbReference type="EMBL" id="CP018888">
    <property type="protein sequence ID" value="APT18408.1"/>
    <property type="molecule type" value="Genomic_DNA"/>
</dbReference>
<name>A0A1L6XBP8_9LACO</name>
<feature type="transmembrane region" description="Helical" evidence="1">
    <location>
        <begin position="200"/>
        <end position="221"/>
    </location>
</feature>
<dbReference type="RefSeq" id="WP_056945880.1">
    <property type="nucleotide sequence ID" value="NZ_AYYS01000007.1"/>
</dbReference>
<evidence type="ECO:0000313" key="3">
    <source>
        <dbReference type="Proteomes" id="UP000185499"/>
    </source>
</evidence>
<feature type="transmembrane region" description="Helical" evidence="1">
    <location>
        <begin position="315"/>
        <end position="341"/>
    </location>
</feature>
<dbReference type="AlphaFoldDB" id="A0A1L6XBP8"/>
<keyword evidence="1" id="KW-0472">Membrane</keyword>
<organism evidence="2 3">
    <name type="scientific">Amylolactobacillus amylophilus DSM 20533 = JCM 1125</name>
    <dbReference type="NCBI Taxonomy" id="1423721"/>
    <lineage>
        <taxon>Bacteria</taxon>
        <taxon>Bacillati</taxon>
        <taxon>Bacillota</taxon>
        <taxon>Bacilli</taxon>
        <taxon>Lactobacillales</taxon>
        <taxon>Lactobacillaceae</taxon>
        <taxon>Amylolactobacillus</taxon>
    </lineage>
</organism>
<evidence type="ECO:0008006" key="4">
    <source>
        <dbReference type="Google" id="ProtNLM"/>
    </source>
</evidence>
<feature type="transmembrane region" description="Helical" evidence="1">
    <location>
        <begin position="596"/>
        <end position="622"/>
    </location>
</feature>
<feature type="transmembrane region" description="Helical" evidence="1">
    <location>
        <begin position="643"/>
        <end position="664"/>
    </location>
</feature>
<protein>
    <recommendedName>
        <fullName evidence="4">Bacteriocin immunity-associated integral membrane protein</fullName>
    </recommendedName>
</protein>
<feature type="transmembrane region" description="Helical" evidence="1">
    <location>
        <begin position="670"/>
        <end position="692"/>
    </location>
</feature>
<accession>A0A1L6XBP8</accession>
<proteinExistence type="predicted"/>
<reference evidence="2 3" key="1">
    <citation type="submission" date="2016-12" db="EMBL/GenBank/DDBJ databases">
        <title>The whole genome sequencing and assembly of Lactobacillus amylophilus DSM 20533T strain.</title>
        <authorList>
            <person name="Lee Y.-J."/>
            <person name="Yi H."/>
            <person name="Bahn Y.-S."/>
            <person name="Kim J.F."/>
            <person name="Lee D.-W."/>
        </authorList>
    </citation>
    <scope>NUCLEOTIDE SEQUENCE [LARGE SCALE GENOMIC DNA]</scope>
    <source>
        <strain evidence="2 3">DSM 20533</strain>
    </source>
</reference>
<dbReference type="Proteomes" id="UP000185499">
    <property type="component" value="Chromosome"/>
</dbReference>
<keyword evidence="3" id="KW-1185">Reference proteome</keyword>